<feature type="transmembrane region" description="Helical" evidence="1">
    <location>
        <begin position="31"/>
        <end position="51"/>
    </location>
</feature>
<evidence type="ECO:0000256" key="1">
    <source>
        <dbReference type="SAM" id="Phobius"/>
    </source>
</evidence>
<gene>
    <name evidence="2" type="ORF">PFISCL1PPCAC_4484</name>
</gene>
<keyword evidence="3" id="KW-1185">Reference proteome</keyword>
<reference evidence="2" key="1">
    <citation type="submission" date="2023-10" db="EMBL/GenBank/DDBJ databases">
        <title>Genome assembly of Pristionchus species.</title>
        <authorList>
            <person name="Yoshida K."/>
            <person name="Sommer R.J."/>
        </authorList>
    </citation>
    <scope>NUCLEOTIDE SEQUENCE</scope>
    <source>
        <strain evidence="2">RS5133</strain>
    </source>
</reference>
<accession>A0AAV5V323</accession>
<name>A0AAV5V323_9BILA</name>
<proteinExistence type="predicted"/>
<dbReference type="AlphaFoldDB" id="A0AAV5V323"/>
<protein>
    <submittedName>
        <fullName evidence="2">Uncharacterized protein</fullName>
    </submittedName>
</protein>
<sequence length="218" mass="24748">MVATFASQKPREISLDIEYSAQVKRKPQFRFTAAFIVFSLLFLTGIGSVTYHHITSTIMIIPHDFAFLMPYEIAVNHPRPTANFVELDIKGSTAFLHSENITVISYTVTVFNEDGDFIGGGEYRPTYQRIEGAILAYTWHTNYDDGTKGWTYLSVQTKAKLDAGQTGFPECVNWRIEITDISLRFEFSVSLRTGIRNIFGSESMGRIDFTERQRVKCG</sequence>
<keyword evidence="1" id="KW-1133">Transmembrane helix</keyword>
<keyword evidence="1" id="KW-0472">Membrane</keyword>
<dbReference type="EMBL" id="BTSY01000002">
    <property type="protein sequence ID" value="GMT13187.1"/>
    <property type="molecule type" value="Genomic_DNA"/>
</dbReference>
<keyword evidence="1" id="KW-0812">Transmembrane</keyword>
<dbReference type="Proteomes" id="UP001432322">
    <property type="component" value="Unassembled WGS sequence"/>
</dbReference>
<evidence type="ECO:0000313" key="3">
    <source>
        <dbReference type="Proteomes" id="UP001432322"/>
    </source>
</evidence>
<evidence type="ECO:0000313" key="2">
    <source>
        <dbReference type="EMBL" id="GMT13187.1"/>
    </source>
</evidence>
<organism evidence="2 3">
    <name type="scientific">Pristionchus fissidentatus</name>
    <dbReference type="NCBI Taxonomy" id="1538716"/>
    <lineage>
        <taxon>Eukaryota</taxon>
        <taxon>Metazoa</taxon>
        <taxon>Ecdysozoa</taxon>
        <taxon>Nematoda</taxon>
        <taxon>Chromadorea</taxon>
        <taxon>Rhabditida</taxon>
        <taxon>Rhabditina</taxon>
        <taxon>Diplogasteromorpha</taxon>
        <taxon>Diplogasteroidea</taxon>
        <taxon>Neodiplogasteridae</taxon>
        <taxon>Pristionchus</taxon>
    </lineage>
</organism>
<comment type="caution">
    <text evidence="2">The sequence shown here is derived from an EMBL/GenBank/DDBJ whole genome shotgun (WGS) entry which is preliminary data.</text>
</comment>